<feature type="region of interest" description="Disordered" evidence="1">
    <location>
        <begin position="38"/>
        <end position="64"/>
    </location>
</feature>
<sequence length="215" mass="23669">MHRFARGFGPGGPKRPDGFRTMMEIGWLRAMGEHGRGFGREAGRFGGHQGGERRGRGGGRGRHGGPFDYGDLRLLVLAMLAEKPSHGYELMKTIEERFEGRYSPSPGLIYPTLSWLEDMGLIALSPAVGGRKSYEITEAGRAFLEEQRERVDAILQRVASGEIGRGDVPEEIVSAMGDLKRALRSRLSGSRPSQDDIARFAETIRNAARTISDPE</sequence>
<dbReference type="OrthoDB" id="9814826at2"/>
<evidence type="ECO:0000313" key="3">
    <source>
        <dbReference type="EMBL" id="TFF27577.1"/>
    </source>
</evidence>
<keyword evidence="4" id="KW-1185">Reference proteome</keyword>
<dbReference type="EMBL" id="SOZD01000001">
    <property type="protein sequence ID" value="TFF27577.1"/>
    <property type="molecule type" value="Genomic_DNA"/>
</dbReference>
<protein>
    <submittedName>
        <fullName evidence="3">PadR family transcriptional regulator</fullName>
    </submittedName>
</protein>
<dbReference type="SUPFAM" id="SSF46785">
    <property type="entry name" value="Winged helix' DNA-binding domain"/>
    <property type="match status" value="1"/>
</dbReference>
<dbReference type="InterPro" id="IPR005149">
    <property type="entry name" value="Tscrpt_reg_PadR_N"/>
</dbReference>
<dbReference type="Pfam" id="PF03551">
    <property type="entry name" value="PadR"/>
    <property type="match status" value="1"/>
</dbReference>
<proteinExistence type="predicted"/>
<feature type="domain" description="Transcription regulator PadR N-terminal" evidence="2">
    <location>
        <begin position="76"/>
        <end position="146"/>
    </location>
</feature>
<dbReference type="InterPro" id="IPR036388">
    <property type="entry name" value="WH-like_DNA-bd_sf"/>
</dbReference>
<comment type="caution">
    <text evidence="3">The sequence shown here is derived from an EMBL/GenBank/DDBJ whole genome shotgun (WGS) entry which is preliminary data.</text>
</comment>
<dbReference type="PANTHER" id="PTHR43252:SF7">
    <property type="entry name" value="TRANSCRIPTIONAL REGULATOR YQJI"/>
    <property type="match status" value="1"/>
</dbReference>
<evidence type="ECO:0000313" key="4">
    <source>
        <dbReference type="Proteomes" id="UP000298179"/>
    </source>
</evidence>
<reference evidence="3 4" key="1">
    <citation type="submission" date="2019-03" db="EMBL/GenBank/DDBJ databases">
        <title>Jiella endophytica sp. nov., a novel endophytic bacterium isolated from root of Ficus microcarpa Linn. f.</title>
        <authorList>
            <person name="Tuo L."/>
        </authorList>
    </citation>
    <scope>NUCLEOTIDE SEQUENCE [LARGE SCALE GENOMIC DNA]</scope>
    <source>
        <strain evidence="3 4">CBS5Q-3</strain>
    </source>
</reference>
<dbReference type="PANTHER" id="PTHR43252">
    <property type="entry name" value="TRANSCRIPTIONAL REGULATOR YQJI"/>
    <property type="match status" value="1"/>
</dbReference>
<evidence type="ECO:0000259" key="2">
    <source>
        <dbReference type="Pfam" id="PF03551"/>
    </source>
</evidence>
<dbReference type="AlphaFoldDB" id="A0A4Y8RUU3"/>
<dbReference type="Gene3D" id="1.10.10.10">
    <property type="entry name" value="Winged helix-like DNA-binding domain superfamily/Winged helix DNA-binding domain"/>
    <property type="match status" value="1"/>
</dbReference>
<gene>
    <name evidence="3" type="ORF">E3C22_03730</name>
</gene>
<dbReference type="InterPro" id="IPR036390">
    <property type="entry name" value="WH_DNA-bd_sf"/>
</dbReference>
<evidence type="ECO:0000256" key="1">
    <source>
        <dbReference type="SAM" id="MobiDB-lite"/>
    </source>
</evidence>
<name>A0A4Y8RUU3_9HYPH</name>
<dbReference type="Proteomes" id="UP000298179">
    <property type="component" value="Unassembled WGS sequence"/>
</dbReference>
<organism evidence="3 4">
    <name type="scientific">Jiella endophytica</name>
    <dbReference type="NCBI Taxonomy" id="2558362"/>
    <lineage>
        <taxon>Bacteria</taxon>
        <taxon>Pseudomonadati</taxon>
        <taxon>Pseudomonadota</taxon>
        <taxon>Alphaproteobacteria</taxon>
        <taxon>Hyphomicrobiales</taxon>
        <taxon>Aurantimonadaceae</taxon>
        <taxon>Jiella</taxon>
    </lineage>
</organism>
<accession>A0A4Y8RUU3</accession>